<dbReference type="InterPro" id="IPR036390">
    <property type="entry name" value="WH_DNA-bd_sf"/>
</dbReference>
<sequence length="386" mass="43986">MLLGRQKKLRFEDTLEFVGFDAKMAEESSSSSSSSSPTAATSQQQQLKNKSILISSVSSVHHANGLAKSSTTVSSFANSKPGSAKKLVIKNFKDKPKLPENYTDETWQKLKEAVEAIQNSTSIKYNLEELYQVPEYLHHVNKRLEEEADRLITYLDQTTQKSLIATVEKQLLGEHLTAILQKAKYVDSKLRAGNKEATDEELEKMLDKIMIIFRFIYGKDVFEAFYKKDLAKRLLVGKSASVDAEKSMLSKLKHECGAAFTSKLEGMFKDMELSKDIMIQFKQVTPCKQAVEQVKNRRLGLAGGVEEQASTTERVFQDRQYQIDAAIVRIMKMRKTLSHNLLVSEVYNQLKFPVKPADLKKRIESLIDRDYMERDKENPNQYNYIA</sequence>
<organism evidence="10 11">
    <name type="scientific">Tupaia chinensis</name>
    <name type="common">Chinese tree shrew</name>
    <name type="synonym">Tupaia belangeri chinensis</name>
    <dbReference type="NCBI Taxonomy" id="246437"/>
    <lineage>
        <taxon>Eukaryota</taxon>
        <taxon>Metazoa</taxon>
        <taxon>Chordata</taxon>
        <taxon>Craniata</taxon>
        <taxon>Vertebrata</taxon>
        <taxon>Euteleostomi</taxon>
        <taxon>Mammalia</taxon>
        <taxon>Eutheria</taxon>
        <taxon>Euarchontoglires</taxon>
        <taxon>Scandentia</taxon>
        <taxon>Tupaiidae</taxon>
        <taxon>Tupaia</taxon>
    </lineage>
</organism>
<dbReference type="AlphaFoldDB" id="L9L637"/>
<dbReference type="PROSITE" id="PS50069">
    <property type="entry name" value="CULLIN_2"/>
    <property type="match status" value="1"/>
</dbReference>
<protein>
    <submittedName>
        <fullName evidence="10">Cullin-4B</fullName>
    </submittedName>
</protein>
<dbReference type="SUPFAM" id="SSF74788">
    <property type="entry name" value="Cullin repeat-like"/>
    <property type="match status" value="1"/>
</dbReference>
<dbReference type="FunFam" id="1.10.10.10:FF:000050">
    <property type="entry name" value="Cullin 4B"/>
    <property type="match status" value="1"/>
</dbReference>
<evidence type="ECO:0000259" key="9">
    <source>
        <dbReference type="PROSITE" id="PS50069"/>
    </source>
</evidence>
<dbReference type="GO" id="GO:0031461">
    <property type="term" value="C:cullin-RING ubiquitin ligase complex"/>
    <property type="evidence" value="ECO:0007669"/>
    <property type="project" value="InterPro"/>
</dbReference>
<dbReference type="STRING" id="246437.L9L637"/>
<accession>L9L637</accession>
<dbReference type="InterPro" id="IPR036388">
    <property type="entry name" value="WH-like_DNA-bd_sf"/>
</dbReference>
<evidence type="ECO:0000256" key="1">
    <source>
        <dbReference type="ARBA" id="ARBA00004906"/>
    </source>
</evidence>
<dbReference type="PANTHER" id="PTHR11932">
    <property type="entry name" value="CULLIN"/>
    <property type="match status" value="1"/>
</dbReference>
<evidence type="ECO:0000256" key="6">
    <source>
        <dbReference type="PROSITE-ProRule" id="PRU00330"/>
    </source>
</evidence>
<comment type="similarity">
    <text evidence="2 6 7">Belongs to the cullin family.</text>
</comment>
<dbReference type="eggNOG" id="KOG2167">
    <property type="taxonomic scope" value="Eukaryota"/>
</dbReference>
<dbReference type="InterPro" id="IPR016159">
    <property type="entry name" value="Cullin_repeat-like_dom_sf"/>
</dbReference>
<dbReference type="SMART" id="SM00884">
    <property type="entry name" value="Cullin_Nedd8"/>
    <property type="match status" value="1"/>
</dbReference>
<evidence type="ECO:0000256" key="4">
    <source>
        <dbReference type="ARBA" id="ARBA00022786"/>
    </source>
</evidence>
<gene>
    <name evidence="10" type="ORF">TREES_T100007242</name>
</gene>
<dbReference type="FunFam" id="1.20.1310.10:FF:000003">
    <property type="entry name" value="Cullin 4A"/>
    <property type="match status" value="1"/>
</dbReference>
<dbReference type="Pfam" id="PF10557">
    <property type="entry name" value="Cullin_Nedd8"/>
    <property type="match status" value="1"/>
</dbReference>
<keyword evidence="3" id="KW-1017">Isopeptide bond</keyword>
<evidence type="ECO:0000313" key="11">
    <source>
        <dbReference type="Proteomes" id="UP000011518"/>
    </source>
</evidence>
<evidence type="ECO:0000256" key="2">
    <source>
        <dbReference type="ARBA" id="ARBA00006019"/>
    </source>
</evidence>
<dbReference type="InterPro" id="IPR001373">
    <property type="entry name" value="Cullin_N"/>
</dbReference>
<keyword evidence="11" id="KW-1185">Reference proteome</keyword>
<keyword evidence="5" id="KW-0832">Ubl conjugation</keyword>
<dbReference type="Gene3D" id="1.20.1310.10">
    <property type="entry name" value="Cullin Repeats"/>
    <property type="match status" value="2"/>
</dbReference>
<dbReference type="InterPro" id="IPR016158">
    <property type="entry name" value="Cullin_homology"/>
</dbReference>
<dbReference type="InterPro" id="IPR036317">
    <property type="entry name" value="Cullin_homology_sf"/>
</dbReference>
<dbReference type="EMBL" id="KB320551">
    <property type="protein sequence ID" value="ELW69007.1"/>
    <property type="molecule type" value="Genomic_DNA"/>
</dbReference>
<evidence type="ECO:0000256" key="5">
    <source>
        <dbReference type="ARBA" id="ARBA00022843"/>
    </source>
</evidence>
<feature type="region of interest" description="Disordered" evidence="8">
    <location>
        <begin position="26"/>
        <end position="47"/>
    </location>
</feature>
<dbReference type="Pfam" id="PF00888">
    <property type="entry name" value="Cullin"/>
    <property type="match status" value="2"/>
</dbReference>
<evidence type="ECO:0000256" key="7">
    <source>
        <dbReference type="RuleBase" id="RU003829"/>
    </source>
</evidence>
<feature type="compositionally biased region" description="Polar residues" evidence="8">
    <location>
        <begin position="37"/>
        <end position="46"/>
    </location>
</feature>
<dbReference type="GO" id="GO:0031625">
    <property type="term" value="F:ubiquitin protein ligase binding"/>
    <property type="evidence" value="ECO:0007669"/>
    <property type="project" value="InterPro"/>
</dbReference>
<comment type="pathway">
    <text evidence="1">Protein modification; protein ubiquitination.</text>
</comment>
<dbReference type="InterPro" id="IPR019559">
    <property type="entry name" value="Cullin_neddylation_domain"/>
</dbReference>
<evidence type="ECO:0000256" key="8">
    <source>
        <dbReference type="SAM" id="MobiDB-lite"/>
    </source>
</evidence>
<reference evidence="11" key="1">
    <citation type="submission" date="2012-07" db="EMBL/GenBank/DDBJ databases">
        <title>Genome of the Chinese tree shrew, a rising model animal genetically related to primates.</title>
        <authorList>
            <person name="Zhang G."/>
            <person name="Fan Y."/>
            <person name="Yao Y."/>
            <person name="Huang Z."/>
        </authorList>
    </citation>
    <scope>NUCLEOTIDE SEQUENCE [LARGE SCALE GENOMIC DNA]</scope>
</reference>
<evidence type="ECO:0000256" key="3">
    <source>
        <dbReference type="ARBA" id="ARBA00022499"/>
    </source>
</evidence>
<keyword evidence="4" id="KW-0833">Ubl conjugation pathway</keyword>
<dbReference type="UniPathway" id="UPA00143"/>
<dbReference type="GO" id="GO:0016567">
    <property type="term" value="P:protein ubiquitination"/>
    <property type="evidence" value="ECO:0007669"/>
    <property type="project" value="UniProtKB-UniPathway"/>
</dbReference>
<proteinExistence type="inferred from homology"/>
<dbReference type="SUPFAM" id="SSF75632">
    <property type="entry name" value="Cullin homology domain"/>
    <property type="match status" value="1"/>
</dbReference>
<dbReference type="InParanoid" id="L9L637"/>
<evidence type="ECO:0000313" key="10">
    <source>
        <dbReference type="EMBL" id="ELW69007.1"/>
    </source>
</evidence>
<dbReference type="SUPFAM" id="SSF46785">
    <property type="entry name" value="Winged helix' DNA-binding domain"/>
    <property type="match status" value="1"/>
</dbReference>
<dbReference type="InterPro" id="IPR045093">
    <property type="entry name" value="Cullin"/>
</dbReference>
<feature type="domain" description="Cullin family profile" evidence="9">
    <location>
        <begin position="183"/>
        <end position="283"/>
    </location>
</feature>
<dbReference type="Proteomes" id="UP000011518">
    <property type="component" value="Unassembled WGS sequence"/>
</dbReference>
<dbReference type="GO" id="GO:0006511">
    <property type="term" value="P:ubiquitin-dependent protein catabolic process"/>
    <property type="evidence" value="ECO:0007669"/>
    <property type="project" value="InterPro"/>
</dbReference>
<dbReference type="Gene3D" id="1.10.10.10">
    <property type="entry name" value="Winged helix-like DNA-binding domain superfamily/Winged helix DNA-binding domain"/>
    <property type="match status" value="1"/>
</dbReference>
<reference evidence="11" key="2">
    <citation type="journal article" date="2013" name="Nat. Commun.">
        <title>Genome of the Chinese tree shrew.</title>
        <authorList>
            <person name="Fan Y."/>
            <person name="Huang Z.Y."/>
            <person name="Cao C.C."/>
            <person name="Chen C.S."/>
            <person name="Chen Y.X."/>
            <person name="Fan D.D."/>
            <person name="He J."/>
            <person name="Hou H.L."/>
            <person name="Hu L."/>
            <person name="Hu X.T."/>
            <person name="Jiang X.T."/>
            <person name="Lai R."/>
            <person name="Lang Y.S."/>
            <person name="Liang B."/>
            <person name="Liao S.G."/>
            <person name="Mu D."/>
            <person name="Ma Y.Y."/>
            <person name="Niu Y.Y."/>
            <person name="Sun X.Q."/>
            <person name="Xia J.Q."/>
            <person name="Xiao J."/>
            <person name="Xiong Z.Q."/>
            <person name="Xu L."/>
            <person name="Yang L."/>
            <person name="Zhang Y."/>
            <person name="Zhao W."/>
            <person name="Zhao X.D."/>
            <person name="Zheng Y.T."/>
            <person name="Zhou J.M."/>
            <person name="Zhu Y.B."/>
            <person name="Zhang G.J."/>
            <person name="Wang J."/>
            <person name="Yao Y.G."/>
        </authorList>
    </citation>
    <scope>NUCLEOTIDE SEQUENCE [LARGE SCALE GENOMIC DNA]</scope>
</reference>
<name>L9L637_TUPCH</name>
<dbReference type="FunCoup" id="L9L637">
    <property type="interactions" value="2510"/>
</dbReference>
<dbReference type="InterPro" id="IPR016157">
    <property type="entry name" value="Cullin_CS"/>
</dbReference>
<dbReference type="SMART" id="SM00182">
    <property type="entry name" value="CULLIN"/>
    <property type="match status" value="1"/>
</dbReference>
<dbReference type="PROSITE" id="PS01256">
    <property type="entry name" value="CULLIN_1"/>
    <property type="match status" value="1"/>
</dbReference>